<dbReference type="Proteomes" id="UP001190640">
    <property type="component" value="Chromosome 15"/>
</dbReference>
<evidence type="ECO:0000256" key="2">
    <source>
        <dbReference type="ARBA" id="ARBA00023125"/>
    </source>
</evidence>
<dbReference type="InterPro" id="IPR009057">
    <property type="entry name" value="Homeodomain-like_sf"/>
</dbReference>
<dbReference type="SUPFAM" id="SSF46689">
    <property type="entry name" value="Homeodomain-like"/>
    <property type="match status" value="1"/>
</dbReference>
<dbReference type="GO" id="GO:0005634">
    <property type="term" value="C:nucleus"/>
    <property type="evidence" value="ECO:0007669"/>
    <property type="project" value="UniProtKB-SubCell"/>
</dbReference>
<keyword evidence="4 5" id="KW-0539">Nucleus</keyword>
<dbReference type="RefSeq" id="XP_054855834.1">
    <property type="nucleotide sequence ID" value="XM_054999859.1"/>
</dbReference>
<evidence type="ECO:0000256" key="6">
    <source>
        <dbReference type="RuleBase" id="RU000682"/>
    </source>
</evidence>
<dbReference type="AlphaFoldDB" id="A0AA97KJ99"/>
<dbReference type="PANTHER" id="PTHR24340:SF40">
    <property type="entry name" value="HOMEOBOX PROTEIN NKX-2.4"/>
    <property type="match status" value="1"/>
</dbReference>
<name>A0AA97KJ99_EUBMA</name>
<keyword evidence="2 5" id="KW-0238">DNA-binding</keyword>
<evidence type="ECO:0000313" key="9">
    <source>
        <dbReference type="Proteomes" id="UP001190640"/>
    </source>
</evidence>
<sequence length="268" mass="29653">MEDLKGFAMETLEEVAQFMPSTHQPGLGSSRFSIAHCFPQNTMMGCYPGPFPSPVDLPAYPQENFRNGVTHGEWYAGTSEGPYPSISRYMGPLGFTVPGADCLGYLGDMAKSSPFLMANPSKRKRRVLFSRAQVHELEKRFELQKYLTALEREHLANITHLTPNQVKIWFQNHRYKMKKQAKHQNSKASAGQEAHQPCDSSVVAQQGDYGFASSQMEEKSLAGAPYHLPGLMQSSFISQSLSLSPASSADSQPSIKASENGLVFGKPW</sequence>
<protein>
    <submittedName>
        <fullName evidence="10">Thyroid transcription factor 1-like</fullName>
    </submittedName>
</protein>
<dbReference type="PROSITE" id="PS00027">
    <property type="entry name" value="HOMEOBOX_1"/>
    <property type="match status" value="1"/>
</dbReference>
<keyword evidence="3 5" id="KW-0371">Homeobox</keyword>
<organism evidence="9 10">
    <name type="scientific">Eublepharis macularius</name>
    <name type="common">Leopard gecko</name>
    <name type="synonym">Cyrtodactylus macularius</name>
    <dbReference type="NCBI Taxonomy" id="481883"/>
    <lineage>
        <taxon>Eukaryota</taxon>
        <taxon>Metazoa</taxon>
        <taxon>Chordata</taxon>
        <taxon>Craniata</taxon>
        <taxon>Vertebrata</taxon>
        <taxon>Euteleostomi</taxon>
        <taxon>Lepidosauria</taxon>
        <taxon>Squamata</taxon>
        <taxon>Bifurcata</taxon>
        <taxon>Gekkota</taxon>
        <taxon>Eublepharidae</taxon>
        <taxon>Eublepharinae</taxon>
        <taxon>Eublepharis</taxon>
    </lineage>
</organism>
<gene>
    <name evidence="10" type="primary">LOC129343571</name>
</gene>
<reference evidence="10" key="1">
    <citation type="submission" date="2025-08" db="UniProtKB">
        <authorList>
            <consortium name="RefSeq"/>
        </authorList>
    </citation>
    <scope>IDENTIFICATION</scope>
    <source>
        <tissue evidence="10">Blood</tissue>
    </source>
</reference>
<evidence type="ECO:0000256" key="1">
    <source>
        <dbReference type="ARBA" id="ARBA00004123"/>
    </source>
</evidence>
<evidence type="ECO:0000259" key="8">
    <source>
        <dbReference type="PROSITE" id="PS50071"/>
    </source>
</evidence>
<comment type="subcellular location">
    <subcellularLocation>
        <location evidence="1 5 6">Nucleus</location>
    </subcellularLocation>
</comment>
<dbReference type="GO" id="GO:0000978">
    <property type="term" value="F:RNA polymerase II cis-regulatory region sequence-specific DNA binding"/>
    <property type="evidence" value="ECO:0007669"/>
    <property type="project" value="TreeGrafter"/>
</dbReference>
<accession>A0AA97KJ99</accession>
<dbReference type="KEGG" id="emc:129343571"/>
<evidence type="ECO:0000313" key="10">
    <source>
        <dbReference type="RefSeq" id="XP_054855834.1"/>
    </source>
</evidence>
<dbReference type="PANTHER" id="PTHR24340">
    <property type="entry name" value="HOMEOBOX PROTEIN NKX"/>
    <property type="match status" value="1"/>
</dbReference>
<dbReference type="InterPro" id="IPR001356">
    <property type="entry name" value="HD"/>
</dbReference>
<dbReference type="InterPro" id="IPR050394">
    <property type="entry name" value="Homeobox_NK-like"/>
</dbReference>
<dbReference type="GO" id="GO:0000981">
    <property type="term" value="F:DNA-binding transcription factor activity, RNA polymerase II-specific"/>
    <property type="evidence" value="ECO:0007669"/>
    <property type="project" value="InterPro"/>
</dbReference>
<dbReference type="Gene3D" id="1.10.10.60">
    <property type="entry name" value="Homeodomain-like"/>
    <property type="match status" value="1"/>
</dbReference>
<proteinExistence type="predicted"/>
<evidence type="ECO:0000256" key="5">
    <source>
        <dbReference type="PROSITE-ProRule" id="PRU00108"/>
    </source>
</evidence>
<feature type="DNA-binding region" description="Homeobox" evidence="5">
    <location>
        <begin position="122"/>
        <end position="181"/>
    </location>
</feature>
<dbReference type="GeneID" id="129343571"/>
<dbReference type="PROSITE" id="PS50071">
    <property type="entry name" value="HOMEOBOX_2"/>
    <property type="match status" value="1"/>
</dbReference>
<dbReference type="CDD" id="cd00086">
    <property type="entry name" value="homeodomain"/>
    <property type="match status" value="1"/>
</dbReference>
<keyword evidence="9" id="KW-1185">Reference proteome</keyword>
<dbReference type="InterPro" id="IPR017970">
    <property type="entry name" value="Homeobox_CS"/>
</dbReference>
<evidence type="ECO:0000256" key="4">
    <source>
        <dbReference type="ARBA" id="ARBA00023242"/>
    </source>
</evidence>
<evidence type="ECO:0000256" key="3">
    <source>
        <dbReference type="ARBA" id="ARBA00023155"/>
    </source>
</evidence>
<evidence type="ECO:0000256" key="7">
    <source>
        <dbReference type="SAM" id="MobiDB-lite"/>
    </source>
</evidence>
<dbReference type="GO" id="GO:0030154">
    <property type="term" value="P:cell differentiation"/>
    <property type="evidence" value="ECO:0007669"/>
    <property type="project" value="TreeGrafter"/>
</dbReference>
<feature type="region of interest" description="Disordered" evidence="7">
    <location>
        <begin position="180"/>
        <end position="199"/>
    </location>
</feature>
<dbReference type="Pfam" id="PF00046">
    <property type="entry name" value="Homeodomain"/>
    <property type="match status" value="1"/>
</dbReference>
<dbReference type="SMART" id="SM00389">
    <property type="entry name" value="HOX"/>
    <property type="match status" value="1"/>
</dbReference>
<feature type="domain" description="Homeobox" evidence="8">
    <location>
        <begin position="120"/>
        <end position="180"/>
    </location>
</feature>